<comment type="similarity">
    <text evidence="1">Belongs to the ABC transporter superfamily.</text>
</comment>
<keyword evidence="3" id="KW-0547">Nucleotide-binding</keyword>
<keyword evidence="4 6" id="KW-0067">ATP-binding</keyword>
<reference evidence="6" key="1">
    <citation type="submission" date="2023-06" db="EMBL/GenBank/DDBJ databases">
        <title>lsaBGC provides a comprehensive framework for evolutionary analysis of biosynthetic gene clusters within focal taxa.</title>
        <authorList>
            <person name="Salamzade R."/>
            <person name="Sandstrom S."/>
            <person name="Kalan L.R."/>
        </authorList>
    </citation>
    <scope>NUCLEOTIDE SEQUENCE</scope>
    <source>
        <strain evidence="6">P3-SID899</strain>
    </source>
</reference>
<dbReference type="GO" id="GO:0042626">
    <property type="term" value="F:ATPase-coupled transmembrane transporter activity"/>
    <property type="evidence" value="ECO:0007669"/>
    <property type="project" value="TreeGrafter"/>
</dbReference>
<evidence type="ECO:0000313" key="7">
    <source>
        <dbReference type="Proteomes" id="UP001205867"/>
    </source>
</evidence>
<comment type="caution">
    <text evidence="6">The sequence shown here is derived from an EMBL/GenBank/DDBJ whole genome shotgun (WGS) entry which is preliminary data.</text>
</comment>
<dbReference type="InterPro" id="IPR003439">
    <property type="entry name" value="ABC_transporter-like_ATP-bd"/>
</dbReference>
<dbReference type="SMART" id="SM00382">
    <property type="entry name" value="AAA"/>
    <property type="match status" value="1"/>
</dbReference>
<evidence type="ECO:0000259" key="5">
    <source>
        <dbReference type="PROSITE" id="PS50893"/>
    </source>
</evidence>
<dbReference type="AlphaFoldDB" id="A0AAP3EX46"/>
<name>A0AAP3EX46_MICLU</name>
<dbReference type="SUPFAM" id="SSF52540">
    <property type="entry name" value="P-loop containing nucleoside triphosphate hydrolases"/>
    <property type="match status" value="1"/>
</dbReference>
<dbReference type="Pfam" id="PF00005">
    <property type="entry name" value="ABC_tran"/>
    <property type="match status" value="1"/>
</dbReference>
<dbReference type="InterPro" id="IPR050095">
    <property type="entry name" value="ECF_ABC_transporter_ATP-bd"/>
</dbReference>
<dbReference type="InterPro" id="IPR015856">
    <property type="entry name" value="ABC_transpr_CbiO/EcfA_su"/>
</dbReference>
<dbReference type="InterPro" id="IPR027417">
    <property type="entry name" value="P-loop_NTPase"/>
</dbReference>
<accession>A0AAP3EX46</accession>
<dbReference type="PANTHER" id="PTHR43553:SF24">
    <property type="entry name" value="ENERGY-COUPLING FACTOR TRANSPORTER ATP-BINDING PROTEIN ECFA1"/>
    <property type="match status" value="1"/>
</dbReference>
<dbReference type="PANTHER" id="PTHR43553">
    <property type="entry name" value="HEAVY METAL TRANSPORTER"/>
    <property type="match status" value="1"/>
</dbReference>
<keyword evidence="2" id="KW-0813">Transport</keyword>
<dbReference type="CDD" id="cd03225">
    <property type="entry name" value="ABC_cobalt_CbiO_domain1"/>
    <property type="match status" value="1"/>
</dbReference>
<evidence type="ECO:0000256" key="2">
    <source>
        <dbReference type="ARBA" id="ARBA00022448"/>
    </source>
</evidence>
<dbReference type="PROSITE" id="PS50893">
    <property type="entry name" value="ABC_TRANSPORTER_2"/>
    <property type="match status" value="1"/>
</dbReference>
<dbReference type="Proteomes" id="UP001205867">
    <property type="component" value="Unassembled WGS sequence"/>
</dbReference>
<dbReference type="InterPro" id="IPR017871">
    <property type="entry name" value="ABC_transporter-like_CS"/>
</dbReference>
<protein>
    <submittedName>
        <fullName evidence="6">Energy-coupling factor ABC transporter ATP-binding protein</fullName>
    </submittedName>
</protein>
<evidence type="ECO:0000256" key="1">
    <source>
        <dbReference type="ARBA" id="ARBA00005417"/>
    </source>
</evidence>
<dbReference type="PROSITE" id="PS00211">
    <property type="entry name" value="ABC_TRANSPORTER_1"/>
    <property type="match status" value="1"/>
</dbReference>
<dbReference type="EMBL" id="JALXKZ020000013">
    <property type="protein sequence ID" value="MCV7629077.1"/>
    <property type="molecule type" value="Genomic_DNA"/>
</dbReference>
<evidence type="ECO:0000256" key="4">
    <source>
        <dbReference type="ARBA" id="ARBA00022840"/>
    </source>
</evidence>
<organism evidence="6 7">
    <name type="scientific">Micrococcus luteus</name>
    <name type="common">Micrococcus lysodeikticus</name>
    <dbReference type="NCBI Taxonomy" id="1270"/>
    <lineage>
        <taxon>Bacteria</taxon>
        <taxon>Bacillati</taxon>
        <taxon>Actinomycetota</taxon>
        <taxon>Actinomycetes</taxon>
        <taxon>Micrococcales</taxon>
        <taxon>Micrococcaceae</taxon>
        <taxon>Micrococcus</taxon>
    </lineage>
</organism>
<sequence length="253" mass="26776">MSPDRSVTLTGVRVEADGPEGVVVLLDGVDLTLTAPRVAVIGENGSGKSTLARAIAGLADVVAGEVTVHGVDAVRDVKALRRTVGFVFANPAAQMVMPTVREDVELTVKSLQDDAGRRLAKDDVAARVAAALREHRLTALADRACLSLSSGQAQRLAMCSVMTAGPSLVIADEPTSLLDGRHRRIVADRLLAADPLAPDGFQLLLVTHDLELARACDEAVWIHGGRVERTGPAEDVVEAYERFLDHAVAAELR</sequence>
<proteinExistence type="inferred from homology"/>
<dbReference type="GO" id="GO:0043190">
    <property type="term" value="C:ATP-binding cassette (ABC) transporter complex"/>
    <property type="evidence" value="ECO:0007669"/>
    <property type="project" value="TreeGrafter"/>
</dbReference>
<dbReference type="GO" id="GO:0016887">
    <property type="term" value="F:ATP hydrolysis activity"/>
    <property type="evidence" value="ECO:0007669"/>
    <property type="project" value="InterPro"/>
</dbReference>
<dbReference type="InterPro" id="IPR003593">
    <property type="entry name" value="AAA+_ATPase"/>
</dbReference>
<evidence type="ECO:0000256" key="3">
    <source>
        <dbReference type="ARBA" id="ARBA00022741"/>
    </source>
</evidence>
<dbReference type="Gene3D" id="3.40.50.300">
    <property type="entry name" value="P-loop containing nucleotide triphosphate hydrolases"/>
    <property type="match status" value="1"/>
</dbReference>
<gene>
    <name evidence="6" type="ORF">M3A82_006960</name>
</gene>
<feature type="domain" description="ABC transporter" evidence="5">
    <location>
        <begin position="7"/>
        <end position="249"/>
    </location>
</feature>
<dbReference type="GO" id="GO:0005524">
    <property type="term" value="F:ATP binding"/>
    <property type="evidence" value="ECO:0007669"/>
    <property type="project" value="UniProtKB-KW"/>
</dbReference>
<evidence type="ECO:0000313" key="6">
    <source>
        <dbReference type="EMBL" id="MCV7629077.1"/>
    </source>
</evidence>